<gene>
    <name evidence="9" type="ORF">HMPREF0281_02493</name>
</gene>
<protein>
    <submittedName>
        <fullName evidence="9">Transporter, major facilitator family protein</fullName>
    </submittedName>
</protein>
<evidence type="ECO:0000256" key="1">
    <source>
        <dbReference type="ARBA" id="ARBA00004651"/>
    </source>
</evidence>
<feature type="transmembrane region" description="Helical" evidence="7">
    <location>
        <begin position="303"/>
        <end position="322"/>
    </location>
</feature>
<feature type="transmembrane region" description="Helical" evidence="7">
    <location>
        <begin position="179"/>
        <end position="206"/>
    </location>
</feature>
<evidence type="ECO:0000259" key="8">
    <source>
        <dbReference type="PROSITE" id="PS50850"/>
    </source>
</evidence>
<keyword evidence="3" id="KW-1003">Cell membrane</keyword>
<evidence type="ECO:0000256" key="5">
    <source>
        <dbReference type="ARBA" id="ARBA00022989"/>
    </source>
</evidence>
<feature type="transmembrane region" description="Helical" evidence="7">
    <location>
        <begin position="395"/>
        <end position="417"/>
    </location>
</feature>
<reference evidence="9 10" key="1">
    <citation type="submission" date="2010-04" db="EMBL/GenBank/DDBJ databases">
        <authorList>
            <person name="Weinstock G."/>
            <person name="Sodergren E."/>
            <person name="Clifton S."/>
            <person name="Fulton L."/>
            <person name="Fulton B."/>
            <person name="Courtney L."/>
            <person name="Fronick C."/>
            <person name="Harrison M."/>
            <person name="Strong C."/>
            <person name="Farmer C."/>
            <person name="Delahaunty K."/>
            <person name="Markovic C."/>
            <person name="Hall O."/>
            <person name="Minx P."/>
            <person name="Tomlinson C."/>
            <person name="Mitreva M."/>
            <person name="Hou S."/>
            <person name="Wollam A."/>
            <person name="Pepin K.H."/>
            <person name="Johnson M."/>
            <person name="Bhonagiri V."/>
            <person name="Zhang X."/>
            <person name="Suruliraj S."/>
            <person name="Warren W."/>
            <person name="Chinwalla A."/>
            <person name="Mardis E.R."/>
            <person name="Wilson R.K."/>
        </authorList>
    </citation>
    <scope>NUCLEOTIDE SEQUENCE [LARGE SCALE GENOMIC DNA]</scope>
    <source>
        <strain evidence="9 10">DSM 20306</strain>
    </source>
</reference>
<evidence type="ECO:0000256" key="2">
    <source>
        <dbReference type="ARBA" id="ARBA00022448"/>
    </source>
</evidence>
<dbReference type="PANTHER" id="PTHR43045:SF1">
    <property type="entry name" value="SHIKIMATE TRANSPORTER"/>
    <property type="match status" value="1"/>
</dbReference>
<feature type="transmembrane region" description="Helical" evidence="7">
    <location>
        <begin position="334"/>
        <end position="353"/>
    </location>
</feature>
<name>A0ABN0ACA8_CORAM</name>
<dbReference type="Proteomes" id="UP000006015">
    <property type="component" value="Unassembled WGS sequence"/>
</dbReference>
<feature type="transmembrane region" description="Helical" evidence="7">
    <location>
        <begin position="55"/>
        <end position="75"/>
    </location>
</feature>
<keyword evidence="4 7" id="KW-0812">Transmembrane</keyword>
<feature type="transmembrane region" description="Helical" evidence="7">
    <location>
        <begin position="81"/>
        <end position="101"/>
    </location>
</feature>
<evidence type="ECO:0000256" key="4">
    <source>
        <dbReference type="ARBA" id="ARBA00022692"/>
    </source>
</evidence>
<feature type="domain" description="Major facilitator superfamily (MFS) profile" evidence="8">
    <location>
        <begin position="40"/>
        <end position="451"/>
    </location>
</feature>
<dbReference type="Pfam" id="PF07690">
    <property type="entry name" value="MFS_1"/>
    <property type="match status" value="1"/>
</dbReference>
<feature type="transmembrane region" description="Helical" evidence="7">
    <location>
        <begin position="212"/>
        <end position="231"/>
    </location>
</feature>
<evidence type="ECO:0000313" key="9">
    <source>
        <dbReference type="EMBL" id="EFG80399.1"/>
    </source>
</evidence>
<sequence>MNSSTSSSNPAASQLDSGELKEQIARGAEVEVDPKEVGRIARAAFVGTALEWYDFFLFGTASALVFNHLFFAGVGGANATLAAFATFGVGFLARPLGAIIFGHIGDKYGRRPALIISIAVIGVATGVIGLLPTYGSIGVWAPVMLTVLRLLQGVAVGGEWGGATTMAIEHAPEEKRGRYAALVQIGSPVGTLLSSGIFALILMLPPETVDSWAWRIPFLVAFPFLGVALWIRLKVEESPVFEALSAVEGEEKEKGSLKDLFRDYLPQLALATAAALLGIGGFFVMSTYVLSYATESLGLDRQMVVNATLLGAICQIFINLFFGRLGEKFGPGRIIGWGGVATALLSWPIWAMIDSGNAIALTIAVCLGISSVTITYSVSGVLLSELFPAKMRYSGVAISANVAGAISGLLPFIATWMNSTNEQPSSTPGIVILVIVALITAIGGFVGEKYRVKDNVVRQDS</sequence>
<proteinExistence type="predicted"/>
<accession>A0ABN0ACA8</accession>
<keyword evidence="2" id="KW-0813">Transport</keyword>
<feature type="transmembrane region" description="Helical" evidence="7">
    <location>
        <begin position="268"/>
        <end position="291"/>
    </location>
</feature>
<feature type="transmembrane region" description="Helical" evidence="7">
    <location>
        <begin position="359"/>
        <end position="383"/>
    </location>
</feature>
<dbReference type="InterPro" id="IPR020846">
    <property type="entry name" value="MFS_dom"/>
</dbReference>
<dbReference type="SUPFAM" id="SSF103473">
    <property type="entry name" value="MFS general substrate transporter"/>
    <property type="match status" value="1"/>
</dbReference>
<comment type="subcellular location">
    <subcellularLocation>
        <location evidence="1">Cell membrane</location>
        <topology evidence="1">Multi-pass membrane protein</topology>
    </subcellularLocation>
</comment>
<organism evidence="9 10">
    <name type="scientific">Corynebacterium ammoniagenes DSM 20306</name>
    <dbReference type="NCBI Taxonomy" id="649754"/>
    <lineage>
        <taxon>Bacteria</taxon>
        <taxon>Bacillati</taxon>
        <taxon>Actinomycetota</taxon>
        <taxon>Actinomycetes</taxon>
        <taxon>Mycobacteriales</taxon>
        <taxon>Corynebacteriaceae</taxon>
        <taxon>Corynebacterium</taxon>
    </lineage>
</organism>
<dbReference type="CDD" id="cd17369">
    <property type="entry name" value="MFS_ShiA_like"/>
    <property type="match status" value="1"/>
</dbReference>
<dbReference type="PANTHER" id="PTHR43045">
    <property type="entry name" value="SHIKIMATE TRANSPORTER"/>
    <property type="match status" value="1"/>
</dbReference>
<keyword evidence="6 7" id="KW-0472">Membrane</keyword>
<feature type="transmembrane region" description="Helical" evidence="7">
    <location>
        <begin position="113"/>
        <end position="131"/>
    </location>
</feature>
<comment type="caution">
    <text evidence="9">The sequence shown here is derived from an EMBL/GenBank/DDBJ whole genome shotgun (WGS) entry which is preliminary data.</text>
</comment>
<evidence type="ECO:0000313" key="10">
    <source>
        <dbReference type="Proteomes" id="UP000006015"/>
    </source>
</evidence>
<dbReference type="EMBL" id="ADNS01000031">
    <property type="protein sequence ID" value="EFG80399.1"/>
    <property type="molecule type" value="Genomic_DNA"/>
</dbReference>
<evidence type="ECO:0000256" key="6">
    <source>
        <dbReference type="ARBA" id="ARBA00023136"/>
    </source>
</evidence>
<dbReference type="InterPro" id="IPR011701">
    <property type="entry name" value="MFS"/>
</dbReference>
<dbReference type="PROSITE" id="PS50850">
    <property type="entry name" value="MFS"/>
    <property type="match status" value="1"/>
</dbReference>
<feature type="transmembrane region" description="Helical" evidence="7">
    <location>
        <begin position="429"/>
        <end position="447"/>
    </location>
</feature>
<keyword evidence="10" id="KW-1185">Reference proteome</keyword>
<dbReference type="Gene3D" id="1.20.1250.20">
    <property type="entry name" value="MFS general substrate transporter like domains"/>
    <property type="match status" value="2"/>
</dbReference>
<evidence type="ECO:0000256" key="7">
    <source>
        <dbReference type="SAM" id="Phobius"/>
    </source>
</evidence>
<dbReference type="InterPro" id="IPR036259">
    <property type="entry name" value="MFS_trans_sf"/>
</dbReference>
<evidence type="ECO:0000256" key="3">
    <source>
        <dbReference type="ARBA" id="ARBA00022475"/>
    </source>
</evidence>
<dbReference type="RefSeq" id="WP_003849490.1">
    <property type="nucleotide sequence ID" value="NZ_CP009244.1"/>
</dbReference>
<keyword evidence="5 7" id="KW-1133">Transmembrane helix</keyword>